<reference evidence="2 3" key="1">
    <citation type="submission" date="2017-11" db="EMBL/GenBank/DDBJ databases">
        <title>Genomic Encyclopedia of Archaeal and Bacterial Type Strains, Phase II (KMG-II): From Individual Species to Whole Genera.</title>
        <authorList>
            <person name="Goeker M."/>
        </authorList>
    </citation>
    <scope>NUCLEOTIDE SEQUENCE [LARGE SCALE GENOMIC DNA]</scope>
    <source>
        <strain evidence="2 3">DSM 28175</strain>
    </source>
</reference>
<gene>
    <name evidence="2" type="ORF">CLV57_1579</name>
</gene>
<evidence type="ECO:0000259" key="1">
    <source>
        <dbReference type="Pfam" id="PF09995"/>
    </source>
</evidence>
<sequence>MDKTTGGNSMKTFVDENSIVRKIWGRADTSLFIFAGAAAEFALNKAVDWLYFTGRLPADPLGRLFSTITYSRVILFADEVSALKAIDKITAIHSGVEQNRGATIPDWAYRDVLFMLIDHSIRSFELLERPLATEEKEEIFDVFNRMAVRMQISGLPKNLNEWEGMRSEALLLNMAYSNYTADLYRQYKKHLGWFRYLIVLQIQYLLTPKHVNNLLNLKQKFWIKPAMGLYKLLRRLHLDSFLRDALLPLNYKEQVRSLDKPQIMQQHLQPSAAIK</sequence>
<protein>
    <submittedName>
        <fullName evidence="2">Uncharacterized protein DUF2236</fullName>
    </submittedName>
</protein>
<dbReference type="AlphaFoldDB" id="A0A2H9VUR9"/>
<dbReference type="EMBL" id="PGFJ01000001">
    <property type="protein sequence ID" value="PJJ84566.1"/>
    <property type="molecule type" value="Genomic_DNA"/>
</dbReference>
<dbReference type="GO" id="GO:0016491">
    <property type="term" value="F:oxidoreductase activity"/>
    <property type="evidence" value="ECO:0007669"/>
    <property type="project" value="InterPro"/>
</dbReference>
<proteinExistence type="predicted"/>
<evidence type="ECO:0000313" key="2">
    <source>
        <dbReference type="EMBL" id="PJJ84566.1"/>
    </source>
</evidence>
<dbReference type="Pfam" id="PF09995">
    <property type="entry name" value="MPAB_Lcp_cat"/>
    <property type="match status" value="1"/>
</dbReference>
<feature type="domain" description="ER-bound oxygenase mpaB/mpaB'/Rubber oxygenase catalytic" evidence="1">
    <location>
        <begin position="52"/>
        <end position="218"/>
    </location>
</feature>
<dbReference type="Proteomes" id="UP000242687">
    <property type="component" value="Unassembled WGS sequence"/>
</dbReference>
<evidence type="ECO:0000313" key="3">
    <source>
        <dbReference type="Proteomes" id="UP000242687"/>
    </source>
</evidence>
<organism evidence="2 3">
    <name type="scientific">Mucilaginibacter auburnensis</name>
    <dbReference type="NCBI Taxonomy" id="1457233"/>
    <lineage>
        <taxon>Bacteria</taxon>
        <taxon>Pseudomonadati</taxon>
        <taxon>Bacteroidota</taxon>
        <taxon>Sphingobacteriia</taxon>
        <taxon>Sphingobacteriales</taxon>
        <taxon>Sphingobacteriaceae</taxon>
        <taxon>Mucilaginibacter</taxon>
    </lineage>
</organism>
<accession>A0A2H9VUR9</accession>
<keyword evidence="3" id="KW-1185">Reference proteome</keyword>
<comment type="caution">
    <text evidence="2">The sequence shown here is derived from an EMBL/GenBank/DDBJ whole genome shotgun (WGS) entry which is preliminary data.</text>
</comment>
<name>A0A2H9VUR9_9SPHI</name>
<dbReference type="InterPro" id="IPR018713">
    <property type="entry name" value="MPAB/Lcp_cat_dom"/>
</dbReference>